<name>A0ABZ2NHV1_9BACI</name>
<dbReference type="Proteomes" id="UP001377337">
    <property type="component" value="Chromosome"/>
</dbReference>
<dbReference type="PANTHER" id="PTHR42913:SF9">
    <property type="entry name" value="SLR1591 PROTEIN"/>
    <property type="match status" value="1"/>
</dbReference>
<dbReference type="PANTHER" id="PTHR42913">
    <property type="entry name" value="APOPTOSIS-INDUCING FACTOR 1"/>
    <property type="match status" value="1"/>
</dbReference>
<evidence type="ECO:0000256" key="1">
    <source>
        <dbReference type="ARBA" id="ARBA00001974"/>
    </source>
</evidence>
<dbReference type="SUPFAM" id="SSF51905">
    <property type="entry name" value="FAD/NAD(P)-binding domain"/>
    <property type="match status" value="2"/>
</dbReference>
<protein>
    <submittedName>
        <fullName evidence="7">FAD-dependent oxidoreductase</fullName>
    </submittedName>
</protein>
<dbReference type="RefSeq" id="WP_338779468.1">
    <property type="nucleotide sequence ID" value="NZ_CP147407.1"/>
</dbReference>
<dbReference type="InterPro" id="IPR036188">
    <property type="entry name" value="FAD/NAD-bd_sf"/>
</dbReference>
<keyword evidence="3" id="KW-0285">Flavoprotein</keyword>
<dbReference type="EMBL" id="CP147407">
    <property type="protein sequence ID" value="WXB97210.1"/>
    <property type="molecule type" value="Genomic_DNA"/>
</dbReference>
<comment type="cofactor">
    <cofactor evidence="1">
        <name>FAD</name>
        <dbReference type="ChEBI" id="CHEBI:57692"/>
    </cofactor>
</comment>
<keyword evidence="8" id="KW-1185">Reference proteome</keyword>
<dbReference type="Pfam" id="PF07992">
    <property type="entry name" value="Pyr_redox_2"/>
    <property type="match status" value="1"/>
</dbReference>
<reference evidence="7 8" key="1">
    <citation type="submission" date="2024-02" db="EMBL/GenBank/DDBJ databases">
        <title>Seven novel Bacillus-like species.</title>
        <authorList>
            <person name="Liu G."/>
        </authorList>
    </citation>
    <scope>NUCLEOTIDE SEQUENCE [LARGE SCALE GENOMIC DNA]</scope>
    <source>
        <strain evidence="7 8">FJAT-52054</strain>
    </source>
</reference>
<evidence type="ECO:0000313" key="7">
    <source>
        <dbReference type="EMBL" id="WXB97210.1"/>
    </source>
</evidence>
<sequence length="349" mass="38163">MNTIILAGGGHAHLAGIADGSLRHFPHTEVILISPSRYQYYSGMFSGFTEGIYSEEQIRIDLSVLSQKHGFTFIEEEITAIDEAAKEVITSSGRSFSYGLLSLDIGSAQASSPSILPIKPNYSFPEAIRSFREGDQPVIVGGGASGVELSLAAAGYRRLNEIGSPVTLISGGPLLSSAHNQKLLQICQQKGVTVIQNKKARLLGSEAIDAGEDTRIPFSHLLWLGGPEAPSLFKNSGLRIDGNGFLPVDERLMHSPSIFGAGDCVSITRYPELPKNGVYAVRQSKVLWENLKRTAEKRELVPFQPQRRFLAILSTGGKAGFLTYGRFHYHGKTAWNLKHAIDRRYMNSF</sequence>
<evidence type="ECO:0000256" key="4">
    <source>
        <dbReference type="ARBA" id="ARBA00022827"/>
    </source>
</evidence>
<organism evidence="7 8">
    <name type="scientific">Metabacillus sediminis</name>
    <dbReference type="NCBI Taxonomy" id="3117746"/>
    <lineage>
        <taxon>Bacteria</taxon>
        <taxon>Bacillati</taxon>
        <taxon>Bacillota</taxon>
        <taxon>Bacilli</taxon>
        <taxon>Bacillales</taxon>
        <taxon>Bacillaceae</taxon>
        <taxon>Metabacillus</taxon>
    </lineage>
</organism>
<dbReference type="InterPro" id="IPR023753">
    <property type="entry name" value="FAD/NAD-binding_dom"/>
</dbReference>
<evidence type="ECO:0000313" key="8">
    <source>
        <dbReference type="Proteomes" id="UP001377337"/>
    </source>
</evidence>
<proteinExistence type="inferred from homology"/>
<accession>A0ABZ2NHV1</accession>
<keyword evidence="4" id="KW-0274">FAD</keyword>
<dbReference type="InterPro" id="IPR051169">
    <property type="entry name" value="NADH-Q_oxidoreductase"/>
</dbReference>
<evidence type="ECO:0000256" key="5">
    <source>
        <dbReference type="ARBA" id="ARBA00023002"/>
    </source>
</evidence>
<evidence type="ECO:0000256" key="3">
    <source>
        <dbReference type="ARBA" id="ARBA00022630"/>
    </source>
</evidence>
<gene>
    <name evidence="7" type="ORF">WCV65_01440</name>
</gene>
<dbReference type="Gene3D" id="3.50.50.100">
    <property type="match status" value="1"/>
</dbReference>
<evidence type="ECO:0000259" key="6">
    <source>
        <dbReference type="Pfam" id="PF07992"/>
    </source>
</evidence>
<evidence type="ECO:0000256" key="2">
    <source>
        <dbReference type="ARBA" id="ARBA00005272"/>
    </source>
</evidence>
<feature type="domain" description="FAD/NAD(P)-binding" evidence="6">
    <location>
        <begin position="8"/>
        <end position="273"/>
    </location>
</feature>
<keyword evidence="5" id="KW-0560">Oxidoreductase</keyword>
<comment type="similarity">
    <text evidence="2">Belongs to the NADH dehydrogenase family.</text>
</comment>